<keyword evidence="4 5" id="KW-0472">Membrane</keyword>
<dbReference type="RefSeq" id="WP_123401914.1">
    <property type="nucleotide sequence ID" value="NZ_RJVI01000003.1"/>
</dbReference>
<evidence type="ECO:0000256" key="5">
    <source>
        <dbReference type="SAM" id="Phobius"/>
    </source>
</evidence>
<evidence type="ECO:0000256" key="4">
    <source>
        <dbReference type="ARBA" id="ARBA00023136"/>
    </source>
</evidence>
<evidence type="ECO:0000313" key="7">
    <source>
        <dbReference type="Proteomes" id="UP000276634"/>
    </source>
</evidence>
<keyword evidence="7" id="KW-1185">Reference proteome</keyword>
<evidence type="ECO:0000313" key="6">
    <source>
        <dbReference type="EMBL" id="ROR29492.1"/>
    </source>
</evidence>
<evidence type="ECO:0000256" key="1">
    <source>
        <dbReference type="ARBA" id="ARBA00004141"/>
    </source>
</evidence>
<feature type="transmembrane region" description="Helical" evidence="5">
    <location>
        <begin position="20"/>
        <end position="40"/>
    </location>
</feature>
<protein>
    <recommendedName>
        <fullName evidence="8">Cytochrome C oxidase subunit III</fullName>
    </recommendedName>
</protein>
<keyword evidence="2 5" id="KW-0812">Transmembrane</keyword>
<dbReference type="EMBL" id="RJVI01000003">
    <property type="protein sequence ID" value="ROR29492.1"/>
    <property type="molecule type" value="Genomic_DNA"/>
</dbReference>
<comment type="caution">
    <text evidence="6">The sequence shown here is derived from an EMBL/GenBank/DDBJ whole genome shotgun (WGS) entry which is preliminary data.</text>
</comment>
<reference evidence="6 7" key="1">
    <citation type="submission" date="2018-11" db="EMBL/GenBank/DDBJ databases">
        <title>Genomic Encyclopedia of Type Strains, Phase IV (KMG-IV): sequencing the most valuable type-strain genomes for metagenomic binning, comparative biology and taxonomic classification.</title>
        <authorList>
            <person name="Goeker M."/>
        </authorList>
    </citation>
    <scope>NUCLEOTIDE SEQUENCE [LARGE SCALE GENOMIC DNA]</scope>
    <source>
        <strain evidence="6 7">DSM 100275</strain>
    </source>
</reference>
<gene>
    <name evidence="6" type="ORF">EDC57_2162</name>
</gene>
<dbReference type="OrthoDB" id="8778085at2"/>
<feature type="transmembrane region" description="Helical" evidence="5">
    <location>
        <begin position="60"/>
        <end position="81"/>
    </location>
</feature>
<dbReference type="Pfam" id="PF09685">
    <property type="entry name" value="MamF_MmsF"/>
    <property type="match status" value="1"/>
</dbReference>
<keyword evidence="3 5" id="KW-1133">Transmembrane helix</keyword>
<accession>A0A3N1XWC1</accession>
<name>A0A3N1XWC1_9GAMM</name>
<comment type="subcellular location">
    <subcellularLocation>
        <location evidence="1">Membrane</location>
        <topology evidence="1">Multi-pass membrane protein</topology>
    </subcellularLocation>
</comment>
<evidence type="ECO:0000256" key="3">
    <source>
        <dbReference type="ARBA" id="ARBA00022989"/>
    </source>
</evidence>
<organism evidence="6 7">
    <name type="scientific">Inmirania thermothiophila</name>
    <dbReference type="NCBI Taxonomy" id="1750597"/>
    <lineage>
        <taxon>Bacteria</taxon>
        <taxon>Pseudomonadati</taxon>
        <taxon>Pseudomonadota</taxon>
        <taxon>Gammaproteobacteria</taxon>
        <taxon>Chromatiales</taxon>
        <taxon>Ectothiorhodospiraceae</taxon>
        <taxon>Inmirania</taxon>
    </lineage>
</organism>
<dbReference type="Proteomes" id="UP000276634">
    <property type="component" value="Unassembled WGS sequence"/>
</dbReference>
<feature type="transmembrane region" description="Helical" evidence="5">
    <location>
        <begin position="87"/>
        <end position="110"/>
    </location>
</feature>
<sequence length="132" mass="14114">MPSSAHEARGQEVAVAAEALYLANLLVAPGLAFALLLWLWRRTRPAPPLAACHLRQTLTASLWAGFLLVVVAAGVAMLGGIEAPPTWVFLILYFTTFHSMLVLFGAVGLARAMAGRPYRYPLFGAPCPEVGP</sequence>
<evidence type="ECO:0008006" key="8">
    <source>
        <dbReference type="Google" id="ProtNLM"/>
    </source>
</evidence>
<dbReference type="AlphaFoldDB" id="A0A3N1XWC1"/>
<proteinExistence type="predicted"/>
<dbReference type="InterPro" id="IPR019109">
    <property type="entry name" value="MamF_MmsF"/>
</dbReference>
<evidence type="ECO:0000256" key="2">
    <source>
        <dbReference type="ARBA" id="ARBA00022692"/>
    </source>
</evidence>